<evidence type="ECO:0000256" key="2">
    <source>
        <dbReference type="SAM" id="MobiDB-lite"/>
    </source>
</evidence>
<name>A0A9P6KS11_9PLEO</name>
<gene>
    <name evidence="3" type="ORF">PMIN01_06124</name>
</gene>
<keyword evidence="1" id="KW-0175">Coiled coil</keyword>
<reference evidence="3" key="1">
    <citation type="journal article" date="2020" name="Mol. Plant Microbe Interact.">
        <title>Genome Sequence of the Biocontrol Agent Coniothyrium minitans strain Conio (IMI 134523).</title>
        <authorList>
            <person name="Patel D."/>
            <person name="Shittu T.A."/>
            <person name="Baroncelli R."/>
            <person name="Muthumeenakshi S."/>
            <person name="Osborne T.H."/>
            <person name="Janganan T.K."/>
            <person name="Sreenivasaprasad S."/>
        </authorList>
    </citation>
    <scope>NUCLEOTIDE SEQUENCE</scope>
    <source>
        <strain evidence="3">Conio</strain>
    </source>
</reference>
<dbReference type="EMBL" id="WJXW01000005">
    <property type="protein sequence ID" value="KAF9736209.1"/>
    <property type="molecule type" value="Genomic_DNA"/>
</dbReference>
<proteinExistence type="predicted"/>
<keyword evidence="4" id="KW-1185">Reference proteome</keyword>
<feature type="coiled-coil region" evidence="1">
    <location>
        <begin position="233"/>
        <end position="260"/>
    </location>
</feature>
<feature type="compositionally biased region" description="Polar residues" evidence="2">
    <location>
        <begin position="35"/>
        <end position="57"/>
    </location>
</feature>
<evidence type="ECO:0000313" key="3">
    <source>
        <dbReference type="EMBL" id="KAF9736209.1"/>
    </source>
</evidence>
<sequence length="369" mass="40816">MAPTHSQAIKNLPKGIELPMHLARNAPRGLETHDTTTASGGNPASENGTVPTSSSTFEDGIVIPRSRTPAGSPRTSSPVTGSVLAADNQLSTQTLAFRSARAVYHPANGRGNITRSTSQAQALVPVKKVDAGHITKKAPAQKETKKMRPIKSTDESREELANAETPSIKEQQFRTLMNAQMLYKAALPSLAHEDLLHLKEWQQNSDTYSGHLSTDNYTLAGALKLHDLQTKRGSRLEKKVWALEDELEENERELADADWRASSAEYFHKQNVLSFHIMKKRLEDVTTQNLQLQGQIGAQQHQLVAQAEQYMCELAEMGQKLELAMAEKWIKDVGEDDKMDVDGAQENSAEGLSSWNRLYPTPLWEGTAR</sequence>
<dbReference type="Proteomes" id="UP000756921">
    <property type="component" value="Unassembled WGS sequence"/>
</dbReference>
<feature type="region of interest" description="Disordered" evidence="2">
    <location>
        <begin position="30"/>
        <end position="81"/>
    </location>
</feature>
<feature type="region of interest" description="Disordered" evidence="2">
    <location>
        <begin position="137"/>
        <end position="166"/>
    </location>
</feature>
<organism evidence="3 4">
    <name type="scientific">Paraphaeosphaeria minitans</name>
    <dbReference type="NCBI Taxonomy" id="565426"/>
    <lineage>
        <taxon>Eukaryota</taxon>
        <taxon>Fungi</taxon>
        <taxon>Dikarya</taxon>
        <taxon>Ascomycota</taxon>
        <taxon>Pezizomycotina</taxon>
        <taxon>Dothideomycetes</taxon>
        <taxon>Pleosporomycetidae</taxon>
        <taxon>Pleosporales</taxon>
        <taxon>Massarineae</taxon>
        <taxon>Didymosphaeriaceae</taxon>
        <taxon>Paraphaeosphaeria</taxon>
    </lineage>
</organism>
<accession>A0A9P6KS11</accession>
<comment type="caution">
    <text evidence="3">The sequence shown here is derived from an EMBL/GenBank/DDBJ whole genome shotgun (WGS) entry which is preliminary data.</text>
</comment>
<protein>
    <submittedName>
        <fullName evidence="3">Uncharacterized protein</fullName>
    </submittedName>
</protein>
<evidence type="ECO:0000313" key="4">
    <source>
        <dbReference type="Proteomes" id="UP000756921"/>
    </source>
</evidence>
<evidence type="ECO:0000256" key="1">
    <source>
        <dbReference type="SAM" id="Coils"/>
    </source>
</evidence>
<feature type="compositionally biased region" description="Basic and acidic residues" evidence="2">
    <location>
        <begin position="140"/>
        <end position="160"/>
    </location>
</feature>
<dbReference type="AlphaFoldDB" id="A0A9P6KS11"/>